<evidence type="ECO:0000313" key="2">
    <source>
        <dbReference type="Proteomes" id="UP000199309"/>
    </source>
</evidence>
<dbReference type="InterPro" id="IPR021229">
    <property type="entry name" value="DUF2800"/>
</dbReference>
<proteinExistence type="predicted"/>
<organism evidence="1 2">
    <name type="scientific">Megasphaera paucivorans</name>
    <dbReference type="NCBI Taxonomy" id="349095"/>
    <lineage>
        <taxon>Bacteria</taxon>
        <taxon>Bacillati</taxon>
        <taxon>Bacillota</taxon>
        <taxon>Negativicutes</taxon>
        <taxon>Veillonellales</taxon>
        <taxon>Veillonellaceae</taxon>
        <taxon>Megasphaera</taxon>
    </lineage>
</organism>
<dbReference type="Gene3D" id="3.90.320.10">
    <property type="match status" value="1"/>
</dbReference>
<reference evidence="1 2" key="1">
    <citation type="submission" date="2016-10" db="EMBL/GenBank/DDBJ databases">
        <authorList>
            <person name="de Groot N.N."/>
        </authorList>
    </citation>
    <scope>NUCLEOTIDE SEQUENCE [LARGE SCALE GENOMIC DNA]</scope>
    <source>
        <strain evidence="1 2">DSM 16981</strain>
    </source>
</reference>
<gene>
    <name evidence="1" type="ORF">SAMN05660299_00276</name>
</gene>
<dbReference type="RefSeq" id="WP_176762828.1">
    <property type="nucleotide sequence ID" value="NZ_FNHQ01000002.1"/>
</dbReference>
<protein>
    <recommendedName>
        <fullName evidence="3">DUF2800 domain-containing protein</fullName>
    </recommendedName>
</protein>
<evidence type="ECO:0008006" key="3">
    <source>
        <dbReference type="Google" id="ProtNLM"/>
    </source>
</evidence>
<sequence length="394" mass="44098">MGEHALLSASSSSRWLVCTPSARMEEKLTDTTSPYAEEGTRAHALAEQWLKEYVATGYLDEGTLAMDAHDTDGEMMEAVRRYVDIVIEKINEARTVSPDAEVHIEYHLDYSPWAPEGFGTGDTVIVSDHYIEIVDLKYGKGVPVSAVGNTQMRFYALGAHNAFGICYGYDNVKMTIVQPRLDSVSTDEISIAELLAWGTQIRPIAQQAWDGKGAPVAGVHCRFCRCRTTCRALADYMLSSVKKDFAPGAELEDWEISDIILKAKEIKSWLKDIEDYALSEALSGTTWPGLKVVEGISRRKITDEDKAASILQLNGYEHDTVYKPRELKTITELEKLCGKKHFSELLKEFIEKPEGKPTLVSETDRREPMPLQDVADDFDDTLLEDFIQKGDKTL</sequence>
<dbReference type="AlphaFoldDB" id="A0A1G9QTM6"/>
<dbReference type="STRING" id="349095.SAMN05660299_00276"/>
<evidence type="ECO:0000313" key="1">
    <source>
        <dbReference type="EMBL" id="SDM14323.1"/>
    </source>
</evidence>
<name>A0A1G9QTM6_9FIRM</name>
<dbReference type="EMBL" id="FNHQ01000002">
    <property type="protein sequence ID" value="SDM14323.1"/>
    <property type="molecule type" value="Genomic_DNA"/>
</dbReference>
<dbReference type="Proteomes" id="UP000199309">
    <property type="component" value="Unassembled WGS sequence"/>
</dbReference>
<dbReference type="Pfam" id="PF10926">
    <property type="entry name" value="DUF2800"/>
    <property type="match status" value="1"/>
</dbReference>
<accession>A0A1G9QTM6</accession>
<dbReference type="InterPro" id="IPR011604">
    <property type="entry name" value="PDDEXK-like_dom_sf"/>
</dbReference>
<keyword evidence="2" id="KW-1185">Reference proteome</keyword>